<sequence length="387" mass="42409">MASLPFGQHKRLKQAETDKRARTLPLASSGSHSCIVVANRDHAANAKTEKKAQQRFRKADRRAGYQTEHIANLWMPRNALSDDDLVFSNQESDDCSALERSPAAPTKQQSSGAFGSTRVIRSRDSSAYIGSTESLADGYSTSVGISTCDTNNTNYIPTQVASASDKSSRRCHQYADSYSTVSFAFPSITKSGQTGVYRRPVGSFKYRPCSATICGKAPRRTQKDLESINFRNGHRACTERNAGTASTVSPNTPGATEPNAEDSTVVVTKDHVVDYILMQAHPSMSNPDEIVAYAATRPCPLGNRMQADCIVGAVAAHALIHKVLLSDIILPQLTRSKVVAMVDFYFDRVRQNQHRIPDPDSPSDYACLPCCRRWPRCACWGRVARAV</sequence>
<reference evidence="2 3" key="1">
    <citation type="journal article" date="2016" name="BMC Genomics">
        <title>Comparative genomics reveals Cyclospora cayetanensis possesses coccidia-like metabolism and invasion components but unique surface antigens.</title>
        <authorList>
            <person name="Liu S."/>
            <person name="Wang L."/>
            <person name="Zheng H."/>
            <person name="Xu Z."/>
            <person name="Roellig D.M."/>
            <person name="Li N."/>
            <person name="Frace M.A."/>
            <person name="Tang K."/>
            <person name="Arrowood M.J."/>
            <person name="Moss D.M."/>
            <person name="Zhang L."/>
            <person name="Feng Y."/>
            <person name="Xiao L."/>
        </authorList>
    </citation>
    <scope>NUCLEOTIDE SEQUENCE [LARGE SCALE GENOMIC DNA]</scope>
    <source>
        <strain evidence="2 3">CHN_HEN01</strain>
    </source>
</reference>
<dbReference type="AlphaFoldDB" id="A0A1D3CRB2"/>
<gene>
    <name evidence="2" type="ORF">cyc_00709</name>
</gene>
<proteinExistence type="predicted"/>
<feature type="region of interest" description="Disordered" evidence="1">
    <location>
        <begin position="1"/>
        <end position="25"/>
    </location>
</feature>
<dbReference type="VEuPathDB" id="ToxoDB:cyc_00709"/>
<evidence type="ECO:0000313" key="2">
    <source>
        <dbReference type="EMBL" id="OEH73744.1"/>
    </source>
</evidence>
<feature type="compositionally biased region" description="Polar residues" evidence="1">
    <location>
        <begin position="241"/>
        <end position="254"/>
    </location>
</feature>
<dbReference type="InParanoid" id="A0A1D3CRB2"/>
<feature type="region of interest" description="Disordered" evidence="1">
    <location>
        <begin position="91"/>
        <end position="117"/>
    </location>
</feature>
<accession>A0A1D3CRB2</accession>
<protein>
    <submittedName>
        <fullName evidence="2">Uncharacterized protein</fullName>
    </submittedName>
</protein>
<organism evidence="2 3">
    <name type="scientific">Cyclospora cayetanensis</name>
    <dbReference type="NCBI Taxonomy" id="88456"/>
    <lineage>
        <taxon>Eukaryota</taxon>
        <taxon>Sar</taxon>
        <taxon>Alveolata</taxon>
        <taxon>Apicomplexa</taxon>
        <taxon>Conoidasida</taxon>
        <taxon>Coccidia</taxon>
        <taxon>Eucoccidiorida</taxon>
        <taxon>Eimeriorina</taxon>
        <taxon>Eimeriidae</taxon>
        <taxon>Cyclospora</taxon>
    </lineage>
</organism>
<evidence type="ECO:0000313" key="3">
    <source>
        <dbReference type="Proteomes" id="UP000095192"/>
    </source>
</evidence>
<keyword evidence="3" id="KW-1185">Reference proteome</keyword>
<evidence type="ECO:0000256" key="1">
    <source>
        <dbReference type="SAM" id="MobiDB-lite"/>
    </source>
</evidence>
<feature type="region of interest" description="Disordered" evidence="1">
    <location>
        <begin position="239"/>
        <end position="263"/>
    </location>
</feature>
<name>A0A1D3CRB2_9EIME</name>
<dbReference type="Proteomes" id="UP000095192">
    <property type="component" value="Unassembled WGS sequence"/>
</dbReference>
<comment type="caution">
    <text evidence="2">The sequence shown here is derived from an EMBL/GenBank/DDBJ whole genome shotgun (WGS) entry which is preliminary data.</text>
</comment>
<dbReference type="EMBL" id="JROU02002250">
    <property type="protein sequence ID" value="OEH73744.1"/>
    <property type="molecule type" value="Genomic_DNA"/>
</dbReference>